<dbReference type="Pfam" id="PF18404">
    <property type="entry name" value="Glyco_transf_24"/>
    <property type="match status" value="1"/>
</dbReference>
<dbReference type="PANTHER" id="PTHR11226:SF0">
    <property type="entry name" value="UDP-GLUCOSE:GLYCOPROTEIN GLUCOSYLTRANSFERASE"/>
    <property type="match status" value="1"/>
</dbReference>
<comment type="subcellular location">
    <subcellularLocation>
        <location evidence="2">Endoplasmic reticulum lumen</location>
    </subcellularLocation>
</comment>
<dbReference type="Proteomes" id="UP001165060">
    <property type="component" value="Unassembled WGS sequence"/>
</dbReference>
<gene>
    <name evidence="8" type="ORF">TeGR_g4311</name>
</gene>
<comment type="caution">
    <text evidence="8">The sequence shown here is derived from an EMBL/GenBank/DDBJ whole genome shotgun (WGS) entry which is preliminary data.</text>
</comment>
<accession>A0ABQ6MJY4</accession>
<proteinExistence type="predicted"/>
<keyword evidence="5" id="KW-0325">Glycoprotein</keyword>
<evidence type="ECO:0000256" key="3">
    <source>
        <dbReference type="ARBA" id="ARBA00022729"/>
    </source>
</evidence>
<evidence type="ECO:0000313" key="9">
    <source>
        <dbReference type="Proteomes" id="UP001165060"/>
    </source>
</evidence>
<evidence type="ECO:0000259" key="6">
    <source>
        <dbReference type="Pfam" id="PF18402"/>
    </source>
</evidence>
<dbReference type="InterPro" id="IPR040692">
    <property type="entry name" value="UGGT_TRXL_3"/>
</dbReference>
<comment type="cofactor">
    <cofactor evidence="1">
        <name>Ca(2+)</name>
        <dbReference type="ChEBI" id="CHEBI:29108"/>
    </cofactor>
</comment>
<dbReference type="InterPro" id="IPR040497">
    <property type="entry name" value="Glyco_transf_24"/>
</dbReference>
<reference evidence="8 9" key="1">
    <citation type="journal article" date="2023" name="Commun. Biol.">
        <title>Genome analysis of Parmales, the sister group of diatoms, reveals the evolutionary specialization of diatoms from phago-mixotrophs to photoautotrophs.</title>
        <authorList>
            <person name="Ban H."/>
            <person name="Sato S."/>
            <person name="Yoshikawa S."/>
            <person name="Yamada K."/>
            <person name="Nakamura Y."/>
            <person name="Ichinomiya M."/>
            <person name="Sato N."/>
            <person name="Blanc-Mathieu R."/>
            <person name="Endo H."/>
            <person name="Kuwata A."/>
            <person name="Ogata H."/>
        </authorList>
    </citation>
    <scope>NUCLEOTIDE SEQUENCE [LARGE SCALE GENOMIC DNA]</scope>
</reference>
<feature type="domain" description="UGGT thioredoxin-like" evidence="6">
    <location>
        <begin position="149"/>
        <end position="382"/>
    </location>
</feature>
<dbReference type="SUPFAM" id="SSF53448">
    <property type="entry name" value="Nucleotide-diphospho-sugar transferases"/>
    <property type="match status" value="1"/>
</dbReference>
<dbReference type="EMBL" id="BRYB01005645">
    <property type="protein sequence ID" value="GMI27220.1"/>
    <property type="molecule type" value="Genomic_DNA"/>
</dbReference>
<dbReference type="InterPro" id="IPR029044">
    <property type="entry name" value="Nucleotide-diphossugar_trans"/>
</dbReference>
<dbReference type="Pfam" id="PF18402">
    <property type="entry name" value="Thioredoxin_14"/>
    <property type="match status" value="1"/>
</dbReference>
<dbReference type="Pfam" id="PF06427">
    <property type="entry name" value="UDP-g_GGTase"/>
    <property type="match status" value="1"/>
</dbReference>
<keyword evidence="3" id="KW-0732">Signal</keyword>
<evidence type="ECO:0000256" key="1">
    <source>
        <dbReference type="ARBA" id="ARBA00001913"/>
    </source>
</evidence>
<keyword evidence="4" id="KW-0256">Endoplasmic reticulum</keyword>
<evidence type="ECO:0000256" key="4">
    <source>
        <dbReference type="ARBA" id="ARBA00022824"/>
    </source>
</evidence>
<evidence type="ECO:0000313" key="8">
    <source>
        <dbReference type="EMBL" id="GMI27220.1"/>
    </source>
</evidence>
<protein>
    <recommendedName>
        <fullName evidence="10">UDP-glucose:glycoprotein glucosyltransferase</fullName>
    </recommendedName>
</protein>
<sequence length="1174" mass="129944">MLALACSLQPASCPSLVLPATADALLSLSTISTSLPNFVDPLLESHSPFPEADLSQIRRSLRVTELSLLSISPPHLSTTLSINNSPYPVKSDASLNVHHLLQHIRDQSPPPLPPSLPPALHSPLSSLLSLPLPAPATLRLDVSGSSSSLHFLTSVPKSPQFKDLSPSLAPYLQYHPSVSAGLPPVRQDIFTLISPLDLDSLETVSPLLSLLQAKLPLRIAVLPHSAADVSHYQNLSPDEFSAYLTSESLRPSSPFRRYVCFRSILTSFTSISANLGVTASHLALHFLYNVNLNPEEDEYAAVAAVVGGEHLDVVMDAVEEAMEKYTKILKVVHEADLDLQTSYANGRPFPHDAYLPKLMQLLQLDAATVADKVRAGQWTDRMKGSWYKRWLKMEGSLAVDVGMDEPVWGRELAPVPVPDSFEFVERFSSASSTSSTTPTFLTVSGCNLQISDAFQSVDLEPLDSVSVRYTATAPPNCTTSSPSSITINGISFPASLSPSPVTPQRLFTMLKYAKKLTSHLQSVGFSNYHETDAGMAWVRVHHDENRDPAVLAVKEGVTEGWLEYNADPAENNGVEVVVTLEPLSHASQKLLPVLVYLRDVVKVHLKVLPIGRSRALHPYDEASMPLKTFYRFALGQDSVEFRDLPKNKIMTLTMDVPDSVEVVRTVANVDTDNLKTEDGDANNEVVEYGITNMVAHGQCYEKLTKRPPNGLQVVLDSPAAGAVSETIVMQTLGYFQLKSPAPGMFDVRIKPGSRGDDIYEVEEVENGQVALLDWTGGYEFMWVRKRPGMEREEVVVEGPPVSDAGAEVVEVEVGVDAVAKVEVEPEVEAEVEAEVEVEIAEQPAPSLFGRLSSFFKSPPSAPSPALSPAIPAPVDPKETIHVYSVATGALYERFLKIMMMSVSQHTSKNVKFWLLESFLSPTFKASAMALAEEMGFEIEWVNYQWPAWLRGQTELQRRIWGMKILFLDVLFPLEVEKIIFVDADQVIRADLLELWEMDMQDHAYGYVPFCDSNKETLGFQFWRSGYWKQLLGDRPYHISALYVVDLIKFRARGVGDILRATYESLSRDSTSLSNLDQDLPNFISASHVPIFSLPQEWLWCESWCSLETKKDAKTIDLCNNPLHKEPKLDMAKRIISGELFVYSWEELDKQVKGIEKKVGVVARDVTTPSFEMTA</sequence>
<evidence type="ECO:0000256" key="2">
    <source>
        <dbReference type="ARBA" id="ARBA00004319"/>
    </source>
</evidence>
<organism evidence="8 9">
    <name type="scientific">Tetraparma gracilis</name>
    <dbReference type="NCBI Taxonomy" id="2962635"/>
    <lineage>
        <taxon>Eukaryota</taxon>
        <taxon>Sar</taxon>
        <taxon>Stramenopiles</taxon>
        <taxon>Ochrophyta</taxon>
        <taxon>Bolidophyceae</taxon>
        <taxon>Parmales</taxon>
        <taxon>Triparmaceae</taxon>
        <taxon>Tetraparma</taxon>
    </lineage>
</organism>
<evidence type="ECO:0000259" key="7">
    <source>
        <dbReference type="Pfam" id="PF18404"/>
    </source>
</evidence>
<evidence type="ECO:0000256" key="5">
    <source>
        <dbReference type="ARBA" id="ARBA00023180"/>
    </source>
</evidence>
<feature type="domain" description="Glucosyltransferase 24 catalytic" evidence="7">
    <location>
        <begin position="880"/>
        <end position="1153"/>
    </location>
</feature>
<name>A0ABQ6MJY4_9STRA</name>
<dbReference type="InterPro" id="IPR009448">
    <property type="entry name" value="UDP-g_GGtrans"/>
</dbReference>
<evidence type="ECO:0008006" key="10">
    <source>
        <dbReference type="Google" id="ProtNLM"/>
    </source>
</evidence>
<dbReference type="PANTHER" id="PTHR11226">
    <property type="entry name" value="UDP-GLUCOSE GLYCOPROTEIN:GLUCOSYLTRANSFERASE"/>
    <property type="match status" value="1"/>
</dbReference>
<keyword evidence="9" id="KW-1185">Reference proteome</keyword>
<dbReference type="Gene3D" id="3.90.550.10">
    <property type="entry name" value="Spore Coat Polysaccharide Biosynthesis Protein SpsA, Chain A"/>
    <property type="match status" value="1"/>
</dbReference>